<dbReference type="PANTHER" id="PTHR43445">
    <property type="entry name" value="UDP-N-ACETYLMURAMATE--L-ALANINE LIGASE-RELATED"/>
    <property type="match status" value="1"/>
</dbReference>
<reference evidence="19" key="1">
    <citation type="submission" date="2017-09" db="EMBL/GenBank/DDBJ databases">
        <title>Depth-based differentiation of microbial function through sediment-hosted aquifers and enrichment of novel symbionts in the deep terrestrial subsurface.</title>
        <authorList>
            <person name="Probst A.J."/>
            <person name="Ladd B."/>
            <person name="Jarett J.K."/>
            <person name="Geller-Mcgrath D.E."/>
            <person name="Sieber C.M.K."/>
            <person name="Emerson J.B."/>
            <person name="Anantharaman K."/>
            <person name="Thomas B.C."/>
            <person name="Malmstrom R."/>
            <person name="Stieglmeier M."/>
            <person name="Klingl A."/>
            <person name="Woyke T."/>
            <person name="Ryan C.M."/>
            <person name="Banfield J.F."/>
        </authorList>
    </citation>
    <scope>NUCLEOTIDE SEQUENCE [LARGE SCALE GENOMIC DNA]</scope>
</reference>
<evidence type="ECO:0000256" key="12">
    <source>
        <dbReference type="ARBA" id="ARBA00023316"/>
    </source>
</evidence>
<comment type="catalytic activity">
    <reaction evidence="13">
        <text>UDP-N-acetyl-alpha-D-muramate + L-alanine + ATP = UDP-N-acetyl-alpha-D-muramoyl-L-alanine + ADP + phosphate + H(+)</text>
        <dbReference type="Rhea" id="RHEA:23372"/>
        <dbReference type="ChEBI" id="CHEBI:15378"/>
        <dbReference type="ChEBI" id="CHEBI:30616"/>
        <dbReference type="ChEBI" id="CHEBI:43474"/>
        <dbReference type="ChEBI" id="CHEBI:57972"/>
        <dbReference type="ChEBI" id="CHEBI:70757"/>
        <dbReference type="ChEBI" id="CHEBI:83898"/>
        <dbReference type="ChEBI" id="CHEBI:456216"/>
        <dbReference type="EC" id="6.3.2.8"/>
    </reaction>
</comment>
<dbReference type="Proteomes" id="UP000231263">
    <property type="component" value="Unassembled WGS sequence"/>
</dbReference>
<dbReference type="GO" id="GO:0071555">
    <property type="term" value="P:cell wall organization"/>
    <property type="evidence" value="ECO:0007669"/>
    <property type="project" value="UniProtKB-KW"/>
</dbReference>
<keyword evidence="6" id="KW-0132">Cell division</keyword>
<dbReference type="EMBL" id="PFWT01000019">
    <property type="protein sequence ID" value="PJA46002.1"/>
    <property type="molecule type" value="Genomic_DNA"/>
</dbReference>
<evidence type="ECO:0000256" key="13">
    <source>
        <dbReference type="ARBA" id="ARBA00047833"/>
    </source>
</evidence>
<dbReference type="Pfam" id="PF02875">
    <property type="entry name" value="Mur_ligase_C"/>
    <property type="match status" value="1"/>
</dbReference>
<dbReference type="Gene3D" id="3.90.190.20">
    <property type="entry name" value="Mur ligase, C-terminal domain"/>
    <property type="match status" value="1"/>
</dbReference>
<organism evidence="18 19">
    <name type="scientific">Candidatus Uhrbacteria bacterium CG_4_9_14_3_um_filter_41_35</name>
    <dbReference type="NCBI Taxonomy" id="1975034"/>
    <lineage>
        <taxon>Bacteria</taxon>
        <taxon>Candidatus Uhriibacteriota</taxon>
    </lineage>
</organism>
<dbReference type="InterPro" id="IPR000713">
    <property type="entry name" value="Mur_ligase_N"/>
</dbReference>
<comment type="pathway">
    <text evidence="2">Cell wall biogenesis; peptidoglycan biosynthesis.</text>
</comment>
<dbReference type="SUPFAM" id="SSF53244">
    <property type="entry name" value="MurD-like peptide ligases, peptide-binding domain"/>
    <property type="match status" value="1"/>
</dbReference>
<feature type="domain" description="Mur ligase C-terminal" evidence="16">
    <location>
        <begin position="296"/>
        <end position="429"/>
    </location>
</feature>
<accession>A0A2M7XDT5</accession>
<dbReference type="GO" id="GO:0009252">
    <property type="term" value="P:peptidoglycan biosynthetic process"/>
    <property type="evidence" value="ECO:0007669"/>
    <property type="project" value="UniProtKB-UniRule"/>
</dbReference>
<dbReference type="PANTHER" id="PTHR43445:SF3">
    <property type="entry name" value="UDP-N-ACETYLMURAMATE--L-ALANINE LIGASE"/>
    <property type="match status" value="1"/>
</dbReference>
<protein>
    <recommendedName>
        <fullName evidence="3 14">UDP-N-acetylmuramate--L-alanine ligase</fullName>
        <ecNumber evidence="3 14">6.3.2.8</ecNumber>
    </recommendedName>
</protein>
<feature type="domain" description="Mur ligase central" evidence="17">
    <location>
        <begin position="110"/>
        <end position="273"/>
    </location>
</feature>
<evidence type="ECO:0000256" key="5">
    <source>
        <dbReference type="ARBA" id="ARBA00022598"/>
    </source>
</evidence>
<dbReference type="Pfam" id="PF01225">
    <property type="entry name" value="Mur_ligase"/>
    <property type="match status" value="1"/>
</dbReference>
<dbReference type="NCBIfam" id="TIGR01082">
    <property type="entry name" value="murC"/>
    <property type="match status" value="1"/>
</dbReference>
<dbReference type="InterPro" id="IPR013221">
    <property type="entry name" value="Mur_ligase_cen"/>
</dbReference>
<dbReference type="SUPFAM" id="SSF51984">
    <property type="entry name" value="MurCD N-terminal domain"/>
    <property type="match status" value="1"/>
</dbReference>
<gene>
    <name evidence="18" type="primary">murC</name>
    <name evidence="18" type="ORF">CO173_03955</name>
</gene>
<keyword evidence="8" id="KW-0067">ATP-binding</keyword>
<dbReference type="GO" id="GO:0008360">
    <property type="term" value="P:regulation of cell shape"/>
    <property type="evidence" value="ECO:0007669"/>
    <property type="project" value="UniProtKB-KW"/>
</dbReference>
<dbReference type="InterPro" id="IPR050061">
    <property type="entry name" value="MurCDEF_pg_biosynth"/>
</dbReference>
<dbReference type="Gene3D" id="3.40.1190.10">
    <property type="entry name" value="Mur-like, catalytic domain"/>
    <property type="match status" value="1"/>
</dbReference>
<evidence type="ECO:0000256" key="6">
    <source>
        <dbReference type="ARBA" id="ARBA00022618"/>
    </source>
</evidence>
<keyword evidence="11" id="KW-0131">Cell cycle</keyword>
<evidence type="ECO:0000259" key="17">
    <source>
        <dbReference type="Pfam" id="PF08245"/>
    </source>
</evidence>
<dbReference type="Pfam" id="PF08245">
    <property type="entry name" value="Mur_ligase_M"/>
    <property type="match status" value="1"/>
</dbReference>
<name>A0A2M7XDT5_9BACT</name>
<keyword evidence="12" id="KW-0961">Cell wall biogenesis/degradation</keyword>
<dbReference type="GO" id="GO:0005524">
    <property type="term" value="F:ATP binding"/>
    <property type="evidence" value="ECO:0007669"/>
    <property type="project" value="UniProtKB-KW"/>
</dbReference>
<evidence type="ECO:0000256" key="7">
    <source>
        <dbReference type="ARBA" id="ARBA00022741"/>
    </source>
</evidence>
<dbReference type="AlphaFoldDB" id="A0A2M7XDT5"/>
<keyword evidence="4" id="KW-0963">Cytoplasm</keyword>
<proteinExistence type="predicted"/>
<dbReference type="UniPathway" id="UPA00219"/>
<evidence type="ECO:0000256" key="4">
    <source>
        <dbReference type="ARBA" id="ARBA00022490"/>
    </source>
</evidence>
<dbReference type="GO" id="GO:0004326">
    <property type="term" value="F:tetrahydrofolylpolyglutamate synthase activity"/>
    <property type="evidence" value="ECO:0007669"/>
    <property type="project" value="InterPro"/>
</dbReference>
<evidence type="ECO:0000256" key="14">
    <source>
        <dbReference type="NCBIfam" id="TIGR01082"/>
    </source>
</evidence>
<evidence type="ECO:0000256" key="10">
    <source>
        <dbReference type="ARBA" id="ARBA00022984"/>
    </source>
</evidence>
<dbReference type="Gene3D" id="3.40.50.720">
    <property type="entry name" value="NAD(P)-binding Rossmann-like Domain"/>
    <property type="match status" value="1"/>
</dbReference>
<dbReference type="CDD" id="cd01983">
    <property type="entry name" value="SIMIBI"/>
    <property type="match status" value="1"/>
</dbReference>
<evidence type="ECO:0000256" key="1">
    <source>
        <dbReference type="ARBA" id="ARBA00004496"/>
    </source>
</evidence>
<dbReference type="InterPro" id="IPR004101">
    <property type="entry name" value="Mur_ligase_C"/>
</dbReference>
<feature type="domain" description="Mur ligase N-terminal catalytic" evidence="15">
    <location>
        <begin position="7"/>
        <end position="105"/>
    </location>
</feature>
<dbReference type="PROSITE" id="PS01011">
    <property type="entry name" value="FOLYLPOLYGLU_SYNT_1"/>
    <property type="match status" value="1"/>
</dbReference>
<evidence type="ECO:0000256" key="9">
    <source>
        <dbReference type="ARBA" id="ARBA00022960"/>
    </source>
</evidence>
<dbReference type="InterPro" id="IPR005758">
    <property type="entry name" value="UDP-N-AcMur_Ala_ligase_MurC"/>
</dbReference>
<evidence type="ECO:0000313" key="19">
    <source>
        <dbReference type="Proteomes" id="UP000231263"/>
    </source>
</evidence>
<dbReference type="GO" id="GO:0051301">
    <property type="term" value="P:cell division"/>
    <property type="evidence" value="ECO:0007669"/>
    <property type="project" value="UniProtKB-KW"/>
</dbReference>
<dbReference type="EC" id="6.3.2.8" evidence="3 14"/>
<comment type="caution">
    <text evidence="18">The sequence shown here is derived from an EMBL/GenBank/DDBJ whole genome shotgun (WGS) entry which is preliminary data.</text>
</comment>
<evidence type="ECO:0000259" key="15">
    <source>
        <dbReference type="Pfam" id="PF01225"/>
    </source>
</evidence>
<dbReference type="SUPFAM" id="SSF53623">
    <property type="entry name" value="MurD-like peptide ligases, catalytic domain"/>
    <property type="match status" value="1"/>
</dbReference>
<evidence type="ECO:0000313" key="18">
    <source>
        <dbReference type="EMBL" id="PJA46002.1"/>
    </source>
</evidence>
<keyword evidence="10" id="KW-0573">Peptidoglycan synthesis</keyword>
<keyword evidence="5 18" id="KW-0436">Ligase</keyword>
<keyword evidence="9" id="KW-0133">Cell shape</keyword>
<dbReference type="InterPro" id="IPR036565">
    <property type="entry name" value="Mur-like_cat_sf"/>
</dbReference>
<dbReference type="GO" id="GO:0008763">
    <property type="term" value="F:UDP-N-acetylmuramate-L-alanine ligase activity"/>
    <property type="evidence" value="ECO:0007669"/>
    <property type="project" value="UniProtKB-UniRule"/>
</dbReference>
<evidence type="ECO:0000259" key="16">
    <source>
        <dbReference type="Pfam" id="PF02875"/>
    </source>
</evidence>
<keyword evidence="7" id="KW-0547">Nucleotide-binding</keyword>
<evidence type="ECO:0000256" key="8">
    <source>
        <dbReference type="ARBA" id="ARBA00022840"/>
    </source>
</evidence>
<dbReference type="GO" id="GO:0005737">
    <property type="term" value="C:cytoplasm"/>
    <property type="evidence" value="ECO:0007669"/>
    <property type="project" value="UniProtKB-SubCell"/>
</dbReference>
<dbReference type="InterPro" id="IPR018109">
    <property type="entry name" value="Folylpolyglutamate_synth_CS"/>
</dbReference>
<evidence type="ECO:0000256" key="11">
    <source>
        <dbReference type="ARBA" id="ARBA00023306"/>
    </source>
</evidence>
<evidence type="ECO:0000256" key="2">
    <source>
        <dbReference type="ARBA" id="ARBA00004752"/>
    </source>
</evidence>
<sequence>MINAKNVHIIGIGGIGTSAVAKWWQDQGAKVSGSDMHTSKIIDDLDKRGIEVKIGHFVDNVPRDCDLAIYSGAVPTTNVERQMVAELGVLELSYSEFLGQLAKTKKTIAVSGTNGKSTTTAMIATILIEAGYDPTVILGTKVPGWPEENLRIGKGDWFVVEACEHMANMLNIKPDTAVITNIEEDHLDYYRDINHIRETFQTWVDCKETCSQMVINRDDPESQKLNIKYESKFGVDDRRVGADKQIFDVAGVEVELQIPGKFNAENAAAAFTASHLVGVRDEIAQKALAEFKGTWRRFEHVGVWHEADIYSDYAHHPSAVDGSLRAFREFFPDRRLVVVFEPHQHSRTHELFSEFVESFDEADLVIISEIYEVEGRTEEKFESSVDMVQKVSERNKFEAVLYAKDRTEAESHLRDIVQPNDVVVVMGAGPIDNLARKLAGQEL</sequence>
<dbReference type="InterPro" id="IPR036615">
    <property type="entry name" value="Mur_ligase_C_dom_sf"/>
</dbReference>
<comment type="subcellular location">
    <subcellularLocation>
        <location evidence="1">Cytoplasm</location>
    </subcellularLocation>
</comment>
<evidence type="ECO:0000256" key="3">
    <source>
        <dbReference type="ARBA" id="ARBA00012211"/>
    </source>
</evidence>